<evidence type="ECO:0000256" key="3">
    <source>
        <dbReference type="ARBA" id="ARBA00023315"/>
    </source>
</evidence>
<dbReference type="PANTHER" id="PTHR18919:SF139">
    <property type="entry name" value="THIOLASE-LIKE PROTEIN TYPE 1 ADDITIONAL C-TERMINAL DOMAIN-CONTAINING PROTEIN"/>
    <property type="match status" value="1"/>
</dbReference>
<proteinExistence type="inferred from homology"/>
<organism evidence="5 6">
    <name type="scientific">Phenylobacterium soli</name>
    <dbReference type="NCBI Taxonomy" id="2170551"/>
    <lineage>
        <taxon>Bacteria</taxon>
        <taxon>Pseudomonadati</taxon>
        <taxon>Pseudomonadota</taxon>
        <taxon>Alphaproteobacteria</taxon>
        <taxon>Caulobacterales</taxon>
        <taxon>Caulobacteraceae</taxon>
        <taxon>Phenylobacterium</taxon>
    </lineage>
</organism>
<dbReference type="Gene3D" id="3.40.47.10">
    <property type="match status" value="1"/>
</dbReference>
<keyword evidence="6" id="KW-1185">Reference proteome</keyword>
<evidence type="ECO:0000256" key="2">
    <source>
        <dbReference type="ARBA" id="ARBA00022679"/>
    </source>
</evidence>
<evidence type="ECO:0000313" key="6">
    <source>
        <dbReference type="Proteomes" id="UP000249254"/>
    </source>
</evidence>
<name>A0A328A970_9CAUL</name>
<feature type="domain" description="Thiolase-like protein type 1 additional C-terminal" evidence="4">
    <location>
        <begin position="421"/>
        <end position="499"/>
    </location>
</feature>
<dbReference type="PANTHER" id="PTHR18919">
    <property type="entry name" value="ACETYL-COA C-ACYLTRANSFERASE"/>
    <property type="match status" value="1"/>
</dbReference>
<dbReference type="SUPFAM" id="SSF53901">
    <property type="entry name" value="Thiolase-like"/>
    <property type="match status" value="1"/>
</dbReference>
<dbReference type="InterPro" id="IPR040771">
    <property type="entry name" value="TLP1_add_C"/>
</dbReference>
<dbReference type="EMBL" id="QFYQ01000003">
    <property type="protein sequence ID" value="RAK51121.1"/>
    <property type="molecule type" value="Genomic_DNA"/>
</dbReference>
<protein>
    <submittedName>
        <fullName evidence="5">Acetyl-CoA acetyltransferase</fullName>
    </submittedName>
</protein>
<dbReference type="Pfam" id="PF18313">
    <property type="entry name" value="TLP1_add_C"/>
    <property type="match status" value="1"/>
</dbReference>
<dbReference type="Proteomes" id="UP000249254">
    <property type="component" value="Unassembled WGS sequence"/>
</dbReference>
<sequence>MADLTPIIIGVGEASERIDAPDYAALSPADLAGRAAQAALDDAKAQRPLAPELDLIAAIRQFEISGPKAIAPFGCSNNFPRSVAKRIDANPKRAILEPVGGQGPQHLVNELSQKIAQGEVGMALICGSEAISTIRHLMGKGESRDWAETVEGDLEDRGYGVDSLLDRDLASHGARAPIQVYALFENARRGKAGLDRAAYGLEMGRLFAPFTQVAHGNPHAMSQEVFSAEELAAVTPKNRLVADPFPRRMVARDQANQGAAVLLTSVEKARAMGVPEDRWVYLHGGADTVERTPLDRVDMAAYPAAALASRKALEVAGVAVKDIALFDLYSCFPVAVFDVRDDLGVAADDPRPLTVTGGLPFFGGAGNNYSMHAIASMVRGLRATPGAYGFVGANGGFLSKYSVGVYSTQRAEWKGFDSKALQAEIDGWTPPTTAPAEALSGTVETYTIDYGREQPAGILVCRTAANERFVAAVEDPALVQKMIEQEPLGAAVTCTRDDKGRRLAVSLGA</sequence>
<dbReference type="GO" id="GO:0016746">
    <property type="term" value="F:acyltransferase activity"/>
    <property type="evidence" value="ECO:0007669"/>
    <property type="project" value="UniProtKB-KW"/>
</dbReference>
<dbReference type="InterPro" id="IPR016039">
    <property type="entry name" value="Thiolase-like"/>
</dbReference>
<evidence type="ECO:0000313" key="5">
    <source>
        <dbReference type="EMBL" id="RAK51121.1"/>
    </source>
</evidence>
<evidence type="ECO:0000256" key="1">
    <source>
        <dbReference type="ARBA" id="ARBA00010982"/>
    </source>
</evidence>
<dbReference type="AlphaFoldDB" id="A0A328A970"/>
<keyword evidence="2 5" id="KW-0808">Transferase</keyword>
<dbReference type="Gene3D" id="2.40.50.840">
    <property type="match status" value="1"/>
</dbReference>
<comment type="caution">
    <text evidence="5">The sequence shown here is derived from an EMBL/GenBank/DDBJ whole genome shotgun (WGS) entry which is preliminary data.</text>
</comment>
<reference evidence="6" key="1">
    <citation type="submission" date="2018-05" db="EMBL/GenBank/DDBJ databases">
        <authorList>
            <person name="Li X."/>
        </authorList>
    </citation>
    <scope>NUCLEOTIDE SEQUENCE [LARGE SCALE GENOMIC DNA]</scope>
    <source>
        <strain evidence="6">LX32</strain>
    </source>
</reference>
<dbReference type="RefSeq" id="WP_111530556.1">
    <property type="nucleotide sequence ID" value="NZ_JBHRSG010000003.1"/>
</dbReference>
<keyword evidence="3" id="KW-0012">Acyltransferase</keyword>
<gene>
    <name evidence="5" type="ORF">DJ017_19335</name>
</gene>
<dbReference type="OrthoDB" id="4470569at2"/>
<evidence type="ECO:0000259" key="4">
    <source>
        <dbReference type="Pfam" id="PF18313"/>
    </source>
</evidence>
<accession>A0A328A970</accession>
<comment type="similarity">
    <text evidence="1">Belongs to the thiolase-like superfamily. Thiolase family.</text>
</comment>